<name>A0ABU1TKF9_9FLAO</name>
<evidence type="ECO:0000313" key="1">
    <source>
        <dbReference type="EMBL" id="MDR6966348.1"/>
    </source>
</evidence>
<protein>
    <submittedName>
        <fullName evidence="1">Uncharacterized protein</fullName>
    </submittedName>
</protein>
<evidence type="ECO:0000313" key="2">
    <source>
        <dbReference type="Proteomes" id="UP001255185"/>
    </source>
</evidence>
<sequence>MVANILLFWGSEQKILHPAGIWIAPIRKRFASDFS</sequence>
<dbReference type="Proteomes" id="UP001255185">
    <property type="component" value="Unassembled WGS sequence"/>
</dbReference>
<proteinExistence type="predicted"/>
<accession>A0ABU1TKF9</accession>
<keyword evidence="2" id="KW-1185">Reference proteome</keyword>
<organism evidence="1 2">
    <name type="scientific">Flavobacterium arsenatis</name>
    <dbReference type="NCBI Taxonomy" id="1484332"/>
    <lineage>
        <taxon>Bacteria</taxon>
        <taxon>Pseudomonadati</taxon>
        <taxon>Bacteroidota</taxon>
        <taxon>Flavobacteriia</taxon>
        <taxon>Flavobacteriales</taxon>
        <taxon>Flavobacteriaceae</taxon>
        <taxon>Flavobacterium</taxon>
    </lineage>
</organism>
<dbReference type="EMBL" id="JAVDVI010000001">
    <property type="protein sequence ID" value="MDR6966348.1"/>
    <property type="molecule type" value="Genomic_DNA"/>
</dbReference>
<reference evidence="1 2" key="1">
    <citation type="submission" date="2023-07" db="EMBL/GenBank/DDBJ databases">
        <title>Sorghum-associated microbial communities from plants grown in Nebraska, USA.</title>
        <authorList>
            <person name="Schachtman D."/>
        </authorList>
    </citation>
    <scope>NUCLEOTIDE SEQUENCE [LARGE SCALE GENOMIC DNA]</scope>
    <source>
        <strain evidence="1 2">3773</strain>
    </source>
</reference>
<gene>
    <name evidence="1" type="ORF">J2X31_000341</name>
</gene>
<comment type="caution">
    <text evidence="1">The sequence shown here is derived from an EMBL/GenBank/DDBJ whole genome shotgun (WGS) entry which is preliminary data.</text>
</comment>